<dbReference type="PANTHER" id="PTHR13946:SF28">
    <property type="entry name" value="DNA-DIRECTED RNA POLYMERASES I AND III SUBUNIT RPAC2"/>
    <property type="match status" value="1"/>
</dbReference>
<dbReference type="STRING" id="133381.A0A2T9Z7I2"/>
<dbReference type="SUPFAM" id="SSF55257">
    <property type="entry name" value="RBP11-like subunits of RNA polymerase"/>
    <property type="match status" value="1"/>
</dbReference>
<feature type="region of interest" description="Disordered" evidence="7">
    <location>
        <begin position="1"/>
        <end position="54"/>
    </location>
</feature>
<accession>A0A2T9Z7I2</accession>
<dbReference type="GO" id="GO:0005666">
    <property type="term" value="C:RNA polymerase III complex"/>
    <property type="evidence" value="ECO:0007669"/>
    <property type="project" value="TreeGrafter"/>
</dbReference>
<dbReference type="Gene3D" id="3.30.1360.10">
    <property type="entry name" value="RNA polymerase, RBP11-like subunit"/>
    <property type="match status" value="1"/>
</dbReference>
<evidence type="ECO:0000256" key="2">
    <source>
        <dbReference type="ARBA" id="ARBA00022079"/>
    </source>
</evidence>
<evidence type="ECO:0000256" key="7">
    <source>
        <dbReference type="SAM" id="MobiDB-lite"/>
    </source>
</evidence>
<comment type="caution">
    <text evidence="9">The sequence shown here is derived from an EMBL/GenBank/DDBJ whole genome shotgun (WGS) entry which is preliminary data.</text>
</comment>
<dbReference type="GO" id="GO:0003899">
    <property type="term" value="F:DNA-directed RNA polymerase activity"/>
    <property type="evidence" value="ECO:0007669"/>
    <property type="project" value="InterPro"/>
</dbReference>
<name>A0A2T9Z7I2_9FUNG</name>
<dbReference type="PROSITE" id="PS01154">
    <property type="entry name" value="RNA_POL_L_13KD"/>
    <property type="match status" value="1"/>
</dbReference>
<dbReference type="Pfam" id="PF13656">
    <property type="entry name" value="RNA_pol_L_2"/>
    <property type="match status" value="1"/>
</dbReference>
<comment type="similarity">
    <text evidence="6">Belongs to the archaeal Rpo11/eukaryotic RPB11/RPC19 RNA polymerase subunit family.</text>
</comment>
<evidence type="ECO:0000313" key="9">
    <source>
        <dbReference type="EMBL" id="PVV00487.1"/>
    </source>
</evidence>
<dbReference type="InterPro" id="IPR036603">
    <property type="entry name" value="RBP11-like"/>
</dbReference>
<dbReference type="GO" id="GO:0046983">
    <property type="term" value="F:protein dimerization activity"/>
    <property type="evidence" value="ECO:0007669"/>
    <property type="project" value="InterPro"/>
</dbReference>
<dbReference type="InterPro" id="IPR022905">
    <property type="entry name" value="Rpo11-like"/>
</dbReference>
<dbReference type="InterPro" id="IPR008193">
    <property type="entry name" value="RNA_pol_Rpb11_13-16kDa_CS"/>
</dbReference>
<dbReference type="HAMAP" id="MF_00261">
    <property type="entry name" value="RNApol_arch_Rpo11"/>
    <property type="match status" value="1"/>
</dbReference>
<evidence type="ECO:0000256" key="4">
    <source>
        <dbReference type="ARBA" id="ARBA00023163"/>
    </source>
</evidence>
<dbReference type="GO" id="GO:0003677">
    <property type="term" value="F:DNA binding"/>
    <property type="evidence" value="ECO:0007669"/>
    <property type="project" value="InterPro"/>
</dbReference>
<comment type="subcellular location">
    <subcellularLocation>
        <location evidence="1">Nucleus</location>
    </subcellularLocation>
</comment>
<dbReference type="FunFam" id="3.30.1360.10:FF:000006">
    <property type="entry name" value="DNA-directed RNA polymerases I and III subunit RPAC2"/>
    <property type="match status" value="1"/>
</dbReference>
<dbReference type="CDD" id="cd07029">
    <property type="entry name" value="RNAP_I_III_AC19"/>
    <property type="match status" value="1"/>
</dbReference>
<keyword evidence="3" id="KW-0240">DNA-directed RNA polymerase</keyword>
<evidence type="ECO:0000256" key="1">
    <source>
        <dbReference type="ARBA" id="ARBA00004123"/>
    </source>
</evidence>
<evidence type="ECO:0000256" key="6">
    <source>
        <dbReference type="ARBA" id="ARBA00025751"/>
    </source>
</evidence>
<dbReference type="AlphaFoldDB" id="A0A2T9Z7I2"/>
<keyword evidence="4" id="KW-0804">Transcription</keyword>
<dbReference type="InterPro" id="IPR033898">
    <property type="entry name" value="RNAP_AC19"/>
</dbReference>
<reference evidence="9 10" key="1">
    <citation type="journal article" date="2018" name="MBio">
        <title>Comparative Genomics Reveals the Core Gene Toolbox for the Fungus-Insect Symbiosis.</title>
        <authorList>
            <person name="Wang Y."/>
            <person name="Stata M."/>
            <person name="Wang W."/>
            <person name="Stajich J.E."/>
            <person name="White M.M."/>
            <person name="Moncalvo J.M."/>
        </authorList>
    </citation>
    <scope>NUCLEOTIDE SEQUENCE [LARGE SCALE GENOMIC DNA]</scope>
    <source>
        <strain evidence="9 10">SC-DP-2</strain>
    </source>
</reference>
<proteinExistence type="inferred from homology"/>
<dbReference type="PANTHER" id="PTHR13946">
    <property type="entry name" value="DNA-DIRECTED RNA POLYMERASE I,II,III"/>
    <property type="match status" value="1"/>
</dbReference>
<feature type="compositionally biased region" description="Low complexity" evidence="7">
    <location>
        <begin position="37"/>
        <end position="54"/>
    </location>
</feature>
<evidence type="ECO:0000313" key="10">
    <source>
        <dbReference type="Proteomes" id="UP000245609"/>
    </source>
</evidence>
<dbReference type="Proteomes" id="UP000245609">
    <property type="component" value="Unassembled WGS sequence"/>
</dbReference>
<keyword evidence="5" id="KW-0539">Nucleus</keyword>
<dbReference type="GO" id="GO:0055029">
    <property type="term" value="C:nuclear DNA-directed RNA polymerase complex"/>
    <property type="evidence" value="ECO:0007669"/>
    <property type="project" value="UniProtKB-ARBA"/>
</dbReference>
<gene>
    <name evidence="9" type="ORF">BB560_005129</name>
</gene>
<dbReference type="GO" id="GO:0005736">
    <property type="term" value="C:RNA polymerase I complex"/>
    <property type="evidence" value="ECO:0007669"/>
    <property type="project" value="TreeGrafter"/>
</dbReference>
<dbReference type="GO" id="GO:0006383">
    <property type="term" value="P:transcription by RNA polymerase III"/>
    <property type="evidence" value="ECO:0007669"/>
    <property type="project" value="TreeGrafter"/>
</dbReference>
<keyword evidence="10" id="KW-1185">Reference proteome</keyword>
<evidence type="ECO:0000256" key="3">
    <source>
        <dbReference type="ARBA" id="ARBA00022478"/>
    </source>
</evidence>
<dbReference type="InterPro" id="IPR009025">
    <property type="entry name" value="RBP11-like_dimer"/>
</dbReference>
<protein>
    <recommendedName>
        <fullName evidence="2">DNA-directed RNA polymerases I and III subunit RPAC2</fullName>
    </recommendedName>
</protein>
<organism evidence="9 10">
    <name type="scientific">Smittium megazygosporum</name>
    <dbReference type="NCBI Taxonomy" id="133381"/>
    <lineage>
        <taxon>Eukaryota</taxon>
        <taxon>Fungi</taxon>
        <taxon>Fungi incertae sedis</taxon>
        <taxon>Zoopagomycota</taxon>
        <taxon>Kickxellomycotina</taxon>
        <taxon>Harpellomycetes</taxon>
        <taxon>Harpellales</taxon>
        <taxon>Legeriomycetaceae</taxon>
        <taxon>Smittium</taxon>
    </lineage>
</organism>
<dbReference type="OrthoDB" id="510325at2759"/>
<evidence type="ECO:0000256" key="5">
    <source>
        <dbReference type="ARBA" id="ARBA00023242"/>
    </source>
</evidence>
<dbReference type="EMBL" id="MBFS01001947">
    <property type="protein sequence ID" value="PVV00487.1"/>
    <property type="molecule type" value="Genomic_DNA"/>
</dbReference>
<feature type="domain" description="DNA-directed RNA polymerase RBP11-like dimerisation" evidence="8">
    <location>
        <begin position="98"/>
        <end position="172"/>
    </location>
</feature>
<sequence length="187" mass="21142">MDQDQMSVDSDREQNYEQEEDTMRVEKEHEGDEADQVNDTNTNTNTDTDNVANNADANVSDLNLEDSGVDQSNAEESIDSQLHKIKILPGASSDLKSCTFQIREEDHTLGNSLRYMVLRNPNVDFCGYSIPHPSEHLFNLRIQTDTNSNINAVNALNTALNDLINVSKHALETFQDELESKDYIIEY</sequence>
<dbReference type="GO" id="GO:0006362">
    <property type="term" value="P:transcription elongation by RNA polymerase I"/>
    <property type="evidence" value="ECO:0007669"/>
    <property type="project" value="TreeGrafter"/>
</dbReference>
<evidence type="ECO:0000259" key="8">
    <source>
        <dbReference type="Pfam" id="PF13656"/>
    </source>
</evidence>
<feature type="compositionally biased region" description="Basic and acidic residues" evidence="7">
    <location>
        <begin position="9"/>
        <end position="30"/>
    </location>
</feature>